<dbReference type="RefSeq" id="WP_073119445.1">
    <property type="nucleotide sequence ID" value="NZ_FRAA01000001.1"/>
</dbReference>
<dbReference type="InterPro" id="IPR016162">
    <property type="entry name" value="Ald_DH_N"/>
</dbReference>
<protein>
    <recommendedName>
        <fullName evidence="4">Aldehyde dehydrogenase</fullName>
    </recommendedName>
</protein>
<keyword evidence="2 4" id="KW-0560">Oxidoreductase</keyword>
<name>A0A1M6KUP7_REIAG</name>
<dbReference type="FunFam" id="3.40.309.10:FF:000003">
    <property type="entry name" value="Aldehyde dehydrogenase"/>
    <property type="match status" value="1"/>
</dbReference>
<evidence type="ECO:0000256" key="7">
    <source>
        <dbReference type="RuleBase" id="RU003345"/>
    </source>
</evidence>
<evidence type="ECO:0000256" key="2">
    <source>
        <dbReference type="ARBA" id="ARBA00023002"/>
    </source>
</evidence>
<gene>
    <name evidence="9" type="ORF">SAMN04488028_101712</name>
</gene>
<dbReference type="InterPro" id="IPR029510">
    <property type="entry name" value="Ald_DH_CS_GLU"/>
</dbReference>
<sequence>MTSSSIQTLFDSQKNKATALRSAPISERKAQLSKLKRWILDNKSRIYEALYQDLHKPQLEADISEIFPVMAEISHTLQHLSEWTRERRVSSGLTYIGTQGKIKYEPKGRCLIIAPWNYPFQLTVGPLVSCLAAGNTAILKPSENTPTTSRLISEMVRELFDPSWVTVVEGAIDETQTLLSLPFDHIFFTGSTPVGKIVMAAAAKHLTSVTLELGGKSPVIIDESANVDDAAKKIIWGRFTNNGQTCIAPDYLFVHHTQLKNFLASAKKHIRKLFDPSSVGMRQSSGYARIVNPRHTQRIIDLMESALQEGAKIAIGGTYDLESRFIEPTLLVDIPADASIWKEEIFGPVMPIQSYDSLENVIEHIRANDKPLSLYLFSKDRRTQERVTQETTAGSMVINDVVLQYAHPNLPFGGVNQSGIGKAHGHYGFLEFTNQKSVLKQRVGFTNAMLFYPPIGNFKKKVLDFMTRYF</sequence>
<dbReference type="PROSITE" id="PS00687">
    <property type="entry name" value="ALDEHYDE_DEHYDR_GLU"/>
    <property type="match status" value="1"/>
</dbReference>
<dbReference type="PANTHER" id="PTHR43570:SF20">
    <property type="entry name" value="ALDEHYDE DEHYDROGENASE ALDX-RELATED"/>
    <property type="match status" value="1"/>
</dbReference>
<accession>A0A1M6KUP7</accession>
<dbReference type="PIRSF" id="PIRSF036492">
    <property type="entry name" value="ALDH"/>
    <property type="match status" value="1"/>
</dbReference>
<dbReference type="PROSITE" id="PS00070">
    <property type="entry name" value="ALDEHYDE_DEHYDR_CYS"/>
    <property type="match status" value="1"/>
</dbReference>
<dbReference type="GO" id="GO:0006081">
    <property type="term" value="P:aldehyde metabolic process"/>
    <property type="evidence" value="ECO:0007669"/>
    <property type="project" value="InterPro"/>
</dbReference>
<feature type="active site" evidence="5 6">
    <location>
        <position position="212"/>
    </location>
</feature>
<dbReference type="AlphaFoldDB" id="A0A1M6KUP7"/>
<keyword evidence="10" id="KW-1185">Reference proteome</keyword>
<evidence type="ECO:0000313" key="9">
    <source>
        <dbReference type="EMBL" id="SHJ62580.1"/>
    </source>
</evidence>
<reference evidence="10" key="1">
    <citation type="submission" date="2016-11" db="EMBL/GenBank/DDBJ databases">
        <authorList>
            <person name="Varghese N."/>
            <person name="Submissions S."/>
        </authorList>
    </citation>
    <scope>NUCLEOTIDE SEQUENCE [LARGE SCALE GENOMIC DNA]</scope>
    <source>
        <strain evidence="10">DSM 26134</strain>
    </source>
</reference>
<dbReference type="InterPro" id="IPR012394">
    <property type="entry name" value="Aldehyde_DH_NAD(P)"/>
</dbReference>
<dbReference type="InterPro" id="IPR016161">
    <property type="entry name" value="Ald_DH/histidinol_DH"/>
</dbReference>
<evidence type="ECO:0000256" key="6">
    <source>
        <dbReference type="PROSITE-ProRule" id="PRU10007"/>
    </source>
</evidence>
<dbReference type="EMBL" id="FRAA01000001">
    <property type="protein sequence ID" value="SHJ62580.1"/>
    <property type="molecule type" value="Genomic_DNA"/>
</dbReference>
<dbReference type="PANTHER" id="PTHR43570">
    <property type="entry name" value="ALDEHYDE DEHYDROGENASE"/>
    <property type="match status" value="1"/>
</dbReference>
<comment type="similarity">
    <text evidence="1 4 7">Belongs to the aldehyde dehydrogenase family.</text>
</comment>
<dbReference type="Proteomes" id="UP000184474">
    <property type="component" value="Unassembled WGS sequence"/>
</dbReference>
<dbReference type="GO" id="GO:0004029">
    <property type="term" value="F:aldehyde dehydrogenase (NAD+) activity"/>
    <property type="evidence" value="ECO:0007669"/>
    <property type="project" value="TreeGrafter"/>
</dbReference>
<evidence type="ECO:0000259" key="8">
    <source>
        <dbReference type="Pfam" id="PF00171"/>
    </source>
</evidence>
<dbReference type="Pfam" id="PF00171">
    <property type="entry name" value="Aldedh"/>
    <property type="match status" value="1"/>
</dbReference>
<keyword evidence="3" id="KW-0520">NAD</keyword>
<dbReference type="CDD" id="cd07134">
    <property type="entry name" value="ALDH_AlkH-like"/>
    <property type="match status" value="1"/>
</dbReference>
<feature type="domain" description="Aldehyde dehydrogenase" evidence="8">
    <location>
        <begin position="4"/>
        <end position="438"/>
    </location>
</feature>
<dbReference type="GO" id="GO:0005737">
    <property type="term" value="C:cytoplasm"/>
    <property type="evidence" value="ECO:0007669"/>
    <property type="project" value="TreeGrafter"/>
</dbReference>
<evidence type="ECO:0000256" key="4">
    <source>
        <dbReference type="PIRNR" id="PIRNR036492"/>
    </source>
</evidence>
<dbReference type="InterPro" id="IPR016163">
    <property type="entry name" value="Ald_DH_C"/>
</dbReference>
<proteinExistence type="inferred from homology"/>
<evidence type="ECO:0000256" key="3">
    <source>
        <dbReference type="ARBA" id="ARBA00023027"/>
    </source>
</evidence>
<dbReference type="InterPro" id="IPR015590">
    <property type="entry name" value="Aldehyde_DH_dom"/>
</dbReference>
<evidence type="ECO:0000256" key="1">
    <source>
        <dbReference type="ARBA" id="ARBA00009986"/>
    </source>
</evidence>
<evidence type="ECO:0000313" key="10">
    <source>
        <dbReference type="Proteomes" id="UP000184474"/>
    </source>
</evidence>
<organism evidence="9 10">
    <name type="scientific">Reichenbachiella agariperforans</name>
    <dbReference type="NCBI Taxonomy" id="156994"/>
    <lineage>
        <taxon>Bacteria</taxon>
        <taxon>Pseudomonadati</taxon>
        <taxon>Bacteroidota</taxon>
        <taxon>Cytophagia</taxon>
        <taxon>Cytophagales</taxon>
        <taxon>Reichenbachiellaceae</taxon>
        <taxon>Reichenbachiella</taxon>
    </lineage>
</organism>
<dbReference type="Gene3D" id="3.40.605.10">
    <property type="entry name" value="Aldehyde Dehydrogenase, Chain A, domain 1"/>
    <property type="match status" value="1"/>
</dbReference>
<dbReference type="SUPFAM" id="SSF53720">
    <property type="entry name" value="ALDH-like"/>
    <property type="match status" value="1"/>
</dbReference>
<dbReference type="FunFam" id="3.40.605.10:FF:000004">
    <property type="entry name" value="Aldehyde dehydrogenase"/>
    <property type="match status" value="1"/>
</dbReference>
<dbReference type="STRING" id="156994.SAMN04488028_101712"/>
<dbReference type="Gene3D" id="3.40.309.10">
    <property type="entry name" value="Aldehyde Dehydrogenase, Chain A, domain 2"/>
    <property type="match status" value="1"/>
</dbReference>
<evidence type="ECO:0000256" key="5">
    <source>
        <dbReference type="PIRSR" id="PIRSR036492-1"/>
    </source>
</evidence>
<feature type="active site" evidence="5">
    <location>
        <position position="246"/>
    </location>
</feature>
<dbReference type="InterPro" id="IPR016160">
    <property type="entry name" value="Ald_DH_CS_CYS"/>
</dbReference>